<dbReference type="RefSeq" id="WP_200335543.1">
    <property type="nucleotide sequence ID" value="NZ_CP066786.1"/>
</dbReference>
<reference evidence="2 3" key="1">
    <citation type="submission" date="2020-12" db="EMBL/GenBank/DDBJ databases">
        <authorList>
            <person name="Zheng R.K."/>
            <person name="Sun C.M."/>
        </authorList>
    </citation>
    <scope>NUCLEOTIDE SEQUENCE [LARGE SCALE GENOMIC DNA]</scope>
    <source>
        <strain evidence="2 3">ZRK001</strain>
    </source>
</reference>
<gene>
    <name evidence="2" type="ORF">JET14_18800</name>
</gene>
<dbReference type="InterPro" id="IPR011990">
    <property type="entry name" value="TPR-like_helical_dom_sf"/>
</dbReference>
<sequence length="438" mass="48701">MRHFLLLMRLRLSGGLAGLAFLLTVLAAGMAFAFVNPFPQIKVLIESGQYEKAMALSAQLSDDPELSALSQQFTYALILKHEGRFKEAAILMRGVLDKKPDFTRVRQELAHTLALMGEKKAAIYHFSLLADNAPSESLRSFYEDFIDRVNIDRPWTLGGYLAIAPSTNISNATDQSLVHVGGIPLAPGTKAESGVGLNYGVNGTYSFDLQDDLSLTFGGSVTGLAYKEKAYNQTQFGGFSQLSWRNDPWIFSGGMAAEYVLMGNEPYRVGYGPVFSVRRSFGPFGVTSANFSFQWLDYHDMDAYDGYQAGMSINHRYALTPSSSIRMGGGFNYVSAEKDFNSYTGYNINAKYAREWSGGILTDIEVEGTLRDYEGDFPLMTKSRLDRRLDIAVGATFRTLAMKGFAPRLEYAYSKNFSNVELYEYDKSTVSLFVTKQF</sequence>
<feature type="domain" description="Surface lipoprotein assembly modifier C-terminal" evidence="1">
    <location>
        <begin position="155"/>
        <end position="438"/>
    </location>
</feature>
<name>A0A7T7KL36_9HYPH</name>
<evidence type="ECO:0000313" key="2">
    <source>
        <dbReference type="EMBL" id="QQM30290.1"/>
    </source>
</evidence>
<dbReference type="Pfam" id="PF04575">
    <property type="entry name" value="SlipAM"/>
    <property type="match status" value="1"/>
</dbReference>
<accession>A0A7T7KL36</accession>
<evidence type="ECO:0000313" key="3">
    <source>
        <dbReference type="Proteomes" id="UP000596083"/>
    </source>
</evidence>
<proteinExistence type="predicted"/>
<dbReference type="Proteomes" id="UP000596083">
    <property type="component" value="Chromosome"/>
</dbReference>
<protein>
    <submittedName>
        <fullName evidence="2">DUF560 domain-containing protein</fullName>
    </submittedName>
</protein>
<dbReference type="Gene3D" id="1.25.40.10">
    <property type="entry name" value="Tetratricopeptide repeat domain"/>
    <property type="match status" value="1"/>
</dbReference>
<dbReference type="SUPFAM" id="SSF48452">
    <property type="entry name" value="TPR-like"/>
    <property type="match status" value="1"/>
</dbReference>
<organism evidence="2 3">
    <name type="scientific">Martelella lutilitoris</name>
    <dbReference type="NCBI Taxonomy" id="2583532"/>
    <lineage>
        <taxon>Bacteria</taxon>
        <taxon>Pseudomonadati</taxon>
        <taxon>Pseudomonadota</taxon>
        <taxon>Alphaproteobacteria</taxon>
        <taxon>Hyphomicrobiales</taxon>
        <taxon>Aurantimonadaceae</taxon>
        <taxon>Martelella</taxon>
    </lineage>
</organism>
<dbReference type="InterPro" id="IPR007655">
    <property type="entry name" value="Slam_C"/>
</dbReference>
<dbReference type="EMBL" id="CP066786">
    <property type="protein sequence ID" value="QQM30290.1"/>
    <property type="molecule type" value="Genomic_DNA"/>
</dbReference>
<dbReference type="KEGG" id="mlut:JET14_18800"/>
<evidence type="ECO:0000259" key="1">
    <source>
        <dbReference type="Pfam" id="PF04575"/>
    </source>
</evidence>
<dbReference type="AlphaFoldDB" id="A0A7T7KL36"/>